<dbReference type="GO" id="GO:0008270">
    <property type="term" value="F:zinc ion binding"/>
    <property type="evidence" value="ECO:0007669"/>
    <property type="project" value="UniProtKB-KW"/>
</dbReference>
<proteinExistence type="inferred from homology"/>
<evidence type="ECO:0000256" key="10">
    <source>
        <dbReference type="ARBA" id="ARBA00048336"/>
    </source>
</evidence>
<dbReference type="InterPro" id="IPR007308">
    <property type="entry name" value="Rtr1/RPAP2_dom"/>
</dbReference>
<comment type="function">
    <text evidence="12">Putative RNA polymerase II subunit B1 C-terminal domain (CTD) phosphatase involved in RNA polymerase II transcription regulation.</text>
</comment>
<dbReference type="PANTHER" id="PTHR14732:SF0">
    <property type="entry name" value="RNA POLYMERASE II SUBUNIT B1 CTD PHOSPHATASE RPAP2-RELATED"/>
    <property type="match status" value="1"/>
</dbReference>
<feature type="region of interest" description="Disordered" evidence="13">
    <location>
        <begin position="588"/>
        <end position="610"/>
    </location>
</feature>
<evidence type="ECO:0000256" key="2">
    <source>
        <dbReference type="ARBA" id="ARBA00005676"/>
    </source>
</evidence>
<evidence type="ECO:0000313" key="16">
    <source>
        <dbReference type="Proteomes" id="UP000275408"/>
    </source>
</evidence>
<comment type="similarity">
    <text evidence="2 11 12">Belongs to the RPAP2 family.</text>
</comment>
<evidence type="ECO:0000313" key="15">
    <source>
        <dbReference type="EMBL" id="RMX53953.1"/>
    </source>
</evidence>
<accession>A0A3M6UJT2</accession>
<evidence type="ECO:0000259" key="14">
    <source>
        <dbReference type="PROSITE" id="PS51479"/>
    </source>
</evidence>
<feature type="region of interest" description="Disordered" evidence="13">
    <location>
        <begin position="1"/>
        <end position="37"/>
    </location>
</feature>
<dbReference type="GO" id="GO:0008420">
    <property type="term" value="F:RNA polymerase II CTD heptapeptide repeat phosphatase activity"/>
    <property type="evidence" value="ECO:0007669"/>
    <property type="project" value="UniProtKB-UniRule"/>
</dbReference>
<keyword evidence="6 12" id="KW-0862">Zinc</keyword>
<dbReference type="Gene3D" id="1.25.40.820">
    <property type="match status" value="1"/>
</dbReference>
<feature type="region of interest" description="Disordered" evidence="13">
    <location>
        <begin position="286"/>
        <end position="316"/>
    </location>
</feature>
<name>A0A3M6UJT2_POCDA</name>
<feature type="compositionally biased region" description="Basic and acidic residues" evidence="13">
    <location>
        <begin position="302"/>
        <end position="316"/>
    </location>
</feature>
<reference evidence="15 16" key="1">
    <citation type="journal article" date="2018" name="Sci. Rep.">
        <title>Comparative analysis of the Pocillopora damicornis genome highlights role of immune system in coral evolution.</title>
        <authorList>
            <person name="Cunning R."/>
            <person name="Bay R.A."/>
            <person name="Gillette P."/>
            <person name="Baker A.C."/>
            <person name="Traylor-Knowles N."/>
        </authorList>
    </citation>
    <scope>NUCLEOTIDE SEQUENCE [LARGE SCALE GENOMIC DNA]</scope>
    <source>
        <strain evidence="15">RSMAS</strain>
        <tissue evidence="15">Whole animal</tissue>
    </source>
</reference>
<evidence type="ECO:0000256" key="11">
    <source>
        <dbReference type="PROSITE-ProRule" id="PRU00812"/>
    </source>
</evidence>
<dbReference type="GO" id="GO:0043175">
    <property type="term" value="F:RNA polymerase core enzyme binding"/>
    <property type="evidence" value="ECO:0007669"/>
    <property type="project" value="UniProtKB-UniRule"/>
</dbReference>
<feature type="domain" description="RTR1-type" evidence="14">
    <location>
        <begin position="75"/>
        <end position="158"/>
    </location>
</feature>
<sequence length="610" mass="69175">MADGLKESDSIKLKPRENKQSKKTKASARAKKDENQRLKEIETSIRSQVAAEKRAHDVVERLVLEDFISEDFLINSGNLITTSHYADIVEERMLSKKCGYPLCRNPLNQIPAQKYKIFLKTNRVYDITERKCFCCNLCYKASKYFESQISDSPVWTRIGESPKIIVLLKNENSTNRTGSGEVLLGKDNKLENISDGMQDDRVMGPEKSEKSLYGLAAGYSGELSQDEDSLITSQENSFIRNENNLQGNLSSSLSSSFLACRNEKSGALDNLLDKTDLLLEKPEQISNEPDLLQCHSPKSQRRAQDSNKSERNISSEGERKLDFVRKSLNSDTVIQSVQAVFQEWCTHSTFEYLGLAVKPKVASAPPEAKDKDGKFRVALTLESVGYEGIKIEAIIGCKFGRKPRSENVSETPALLNHLDPESFTTRAIQFFQAALNDSEDSDLEADTDLGPKITKENIVIKENKPANEDRICILPPIDSKSQVTIRRRIVLDRLFRTMPDLLSEIKLTVGEVSRDVTQLVHTFRLEMKNSHIAQALESSKNDFEVYLARLEMTRKDIELVFSPLFERQRCRDFCSEVESNEAVETCESREENHKVYANERESYGDMEELD</sequence>
<keyword evidence="5 12" id="KW-0378">Hydrolase</keyword>
<keyword evidence="8 12" id="KW-0539">Nucleus</keyword>
<comment type="subcellular location">
    <subcellularLocation>
        <location evidence="1 12">Nucleus</location>
    </subcellularLocation>
</comment>
<dbReference type="PANTHER" id="PTHR14732">
    <property type="entry name" value="RNA POLYMERASE II SUBUNIT B1 CTD PHOSPHATASE RPAP2-RELATED"/>
    <property type="match status" value="1"/>
</dbReference>
<evidence type="ECO:0000256" key="9">
    <source>
        <dbReference type="ARBA" id="ARBA00047761"/>
    </source>
</evidence>
<dbReference type="GO" id="GO:0005634">
    <property type="term" value="C:nucleus"/>
    <property type="evidence" value="ECO:0007669"/>
    <property type="project" value="UniProtKB-SubCell"/>
</dbReference>
<keyword evidence="4 12" id="KW-0863">Zinc-finger</keyword>
<dbReference type="Proteomes" id="UP000275408">
    <property type="component" value="Unassembled WGS sequence"/>
</dbReference>
<feature type="compositionally biased region" description="Basic and acidic residues" evidence="13">
    <location>
        <begin position="1"/>
        <end position="20"/>
    </location>
</feature>
<comment type="catalytic activity">
    <reaction evidence="10 12">
        <text>O-phospho-L-threonyl-[protein] + H2O = L-threonyl-[protein] + phosphate</text>
        <dbReference type="Rhea" id="RHEA:47004"/>
        <dbReference type="Rhea" id="RHEA-COMP:11060"/>
        <dbReference type="Rhea" id="RHEA-COMP:11605"/>
        <dbReference type="ChEBI" id="CHEBI:15377"/>
        <dbReference type="ChEBI" id="CHEBI:30013"/>
        <dbReference type="ChEBI" id="CHEBI:43474"/>
        <dbReference type="ChEBI" id="CHEBI:61977"/>
        <dbReference type="EC" id="3.1.3.16"/>
    </reaction>
</comment>
<evidence type="ECO:0000256" key="7">
    <source>
        <dbReference type="ARBA" id="ARBA00022912"/>
    </source>
</evidence>
<evidence type="ECO:0000256" key="4">
    <source>
        <dbReference type="ARBA" id="ARBA00022771"/>
    </source>
</evidence>
<dbReference type="EC" id="3.1.3.16" evidence="12"/>
<keyword evidence="16" id="KW-1185">Reference proteome</keyword>
<comment type="catalytic activity">
    <reaction evidence="9 12">
        <text>O-phospho-L-seryl-[protein] + H2O = L-seryl-[protein] + phosphate</text>
        <dbReference type="Rhea" id="RHEA:20629"/>
        <dbReference type="Rhea" id="RHEA-COMP:9863"/>
        <dbReference type="Rhea" id="RHEA-COMP:11604"/>
        <dbReference type="ChEBI" id="CHEBI:15377"/>
        <dbReference type="ChEBI" id="CHEBI:29999"/>
        <dbReference type="ChEBI" id="CHEBI:43474"/>
        <dbReference type="ChEBI" id="CHEBI:83421"/>
        <dbReference type="EC" id="3.1.3.16"/>
    </reaction>
</comment>
<dbReference type="PROSITE" id="PS51479">
    <property type="entry name" value="ZF_RTR1"/>
    <property type="match status" value="1"/>
</dbReference>
<keyword evidence="7 12" id="KW-0904">Protein phosphatase</keyword>
<evidence type="ECO:0000256" key="13">
    <source>
        <dbReference type="SAM" id="MobiDB-lite"/>
    </source>
</evidence>
<evidence type="ECO:0000256" key="6">
    <source>
        <dbReference type="ARBA" id="ARBA00022833"/>
    </source>
</evidence>
<evidence type="ECO:0000256" key="5">
    <source>
        <dbReference type="ARBA" id="ARBA00022801"/>
    </source>
</evidence>
<evidence type="ECO:0000256" key="1">
    <source>
        <dbReference type="ARBA" id="ARBA00004123"/>
    </source>
</evidence>
<evidence type="ECO:0000256" key="8">
    <source>
        <dbReference type="ARBA" id="ARBA00023242"/>
    </source>
</evidence>
<protein>
    <recommendedName>
        <fullName evidence="12">RNA polymerase II subunit B1 CTD phosphatase RPAP2 homolog</fullName>
        <ecNumber evidence="12">3.1.3.16</ecNumber>
    </recommendedName>
</protein>
<dbReference type="Pfam" id="PF04181">
    <property type="entry name" value="RPAP2_Rtr1"/>
    <property type="match status" value="1"/>
</dbReference>
<dbReference type="InterPro" id="IPR038534">
    <property type="entry name" value="Rtr1/RPAP2_sf"/>
</dbReference>
<organism evidence="15 16">
    <name type="scientific">Pocillopora damicornis</name>
    <name type="common">Cauliflower coral</name>
    <name type="synonym">Millepora damicornis</name>
    <dbReference type="NCBI Taxonomy" id="46731"/>
    <lineage>
        <taxon>Eukaryota</taxon>
        <taxon>Metazoa</taxon>
        <taxon>Cnidaria</taxon>
        <taxon>Anthozoa</taxon>
        <taxon>Hexacorallia</taxon>
        <taxon>Scleractinia</taxon>
        <taxon>Astrocoeniina</taxon>
        <taxon>Pocilloporidae</taxon>
        <taxon>Pocillopora</taxon>
    </lineage>
</organism>
<dbReference type="InterPro" id="IPR039693">
    <property type="entry name" value="Rtr1/RPAP2"/>
</dbReference>
<comment type="caution">
    <text evidence="15">The sequence shown here is derived from an EMBL/GenBank/DDBJ whole genome shotgun (WGS) entry which is preliminary data.</text>
</comment>
<keyword evidence="3 12" id="KW-0479">Metal-binding</keyword>
<dbReference type="STRING" id="46731.A0A3M6UJT2"/>
<gene>
    <name evidence="15" type="ORF">pdam_00010732</name>
</gene>
<dbReference type="AlphaFoldDB" id="A0A3M6UJT2"/>
<dbReference type="OrthoDB" id="2590500at2759"/>
<dbReference type="EMBL" id="RCHS01001361">
    <property type="protein sequence ID" value="RMX53953.1"/>
    <property type="molecule type" value="Genomic_DNA"/>
</dbReference>
<feature type="compositionally biased region" description="Basic and acidic residues" evidence="13">
    <location>
        <begin position="588"/>
        <end position="603"/>
    </location>
</feature>
<evidence type="ECO:0000256" key="3">
    <source>
        <dbReference type="ARBA" id="ARBA00022723"/>
    </source>
</evidence>
<dbReference type="GO" id="GO:0005737">
    <property type="term" value="C:cytoplasm"/>
    <property type="evidence" value="ECO:0007669"/>
    <property type="project" value="TreeGrafter"/>
</dbReference>
<evidence type="ECO:0000256" key="12">
    <source>
        <dbReference type="RuleBase" id="RU367080"/>
    </source>
</evidence>